<keyword evidence="5 8" id="KW-0067">ATP-binding</keyword>
<evidence type="ECO:0000256" key="3">
    <source>
        <dbReference type="ARBA" id="ARBA00022598"/>
    </source>
</evidence>
<dbReference type="GO" id="GO:0006526">
    <property type="term" value="P:L-arginine biosynthetic process"/>
    <property type="evidence" value="ECO:0007669"/>
    <property type="project" value="UniProtKB-UniRule"/>
</dbReference>
<dbReference type="EC" id="6.3.5.5" evidence="8"/>
<protein>
    <recommendedName>
        <fullName evidence="8">Carbamoyl phosphate synthase small chain</fullName>
        <ecNumber evidence="8">6.3.5.5</ecNumber>
    </recommendedName>
    <alternativeName>
        <fullName evidence="8">Carbamoyl phosphate synthetase glutamine chain</fullName>
    </alternativeName>
</protein>
<name>A0A1H9RPS3_9BACI</name>
<dbReference type="GO" id="GO:0006541">
    <property type="term" value="P:glutamine metabolic process"/>
    <property type="evidence" value="ECO:0007669"/>
    <property type="project" value="InterPro"/>
</dbReference>
<keyword evidence="8" id="KW-0028">Amino-acid biosynthesis</keyword>
<dbReference type="Pfam" id="PF00988">
    <property type="entry name" value="CPSase_sm_chain"/>
    <property type="match status" value="1"/>
</dbReference>
<organism evidence="10 11">
    <name type="scientific">Salisediminibacterium halotolerans</name>
    <dbReference type="NCBI Taxonomy" id="517425"/>
    <lineage>
        <taxon>Bacteria</taxon>
        <taxon>Bacillati</taxon>
        <taxon>Bacillota</taxon>
        <taxon>Bacilli</taxon>
        <taxon>Bacillales</taxon>
        <taxon>Bacillaceae</taxon>
        <taxon>Salisediminibacterium</taxon>
    </lineage>
</organism>
<dbReference type="InterPro" id="IPR029062">
    <property type="entry name" value="Class_I_gatase-like"/>
</dbReference>
<dbReference type="PANTHER" id="PTHR43418:SF7">
    <property type="entry name" value="CARBAMOYL-PHOSPHATE SYNTHASE SMALL CHAIN"/>
    <property type="match status" value="1"/>
</dbReference>
<comment type="catalytic activity">
    <reaction evidence="7 8">
        <text>hydrogencarbonate + L-glutamine + 2 ATP + H2O = carbamoyl phosphate + L-glutamate + 2 ADP + phosphate + 2 H(+)</text>
        <dbReference type="Rhea" id="RHEA:18633"/>
        <dbReference type="ChEBI" id="CHEBI:15377"/>
        <dbReference type="ChEBI" id="CHEBI:15378"/>
        <dbReference type="ChEBI" id="CHEBI:17544"/>
        <dbReference type="ChEBI" id="CHEBI:29985"/>
        <dbReference type="ChEBI" id="CHEBI:30616"/>
        <dbReference type="ChEBI" id="CHEBI:43474"/>
        <dbReference type="ChEBI" id="CHEBI:58228"/>
        <dbReference type="ChEBI" id="CHEBI:58359"/>
        <dbReference type="ChEBI" id="CHEBI:456216"/>
        <dbReference type="EC" id="6.3.5.5"/>
    </reaction>
</comment>
<comment type="pathway">
    <text evidence="8">Pyrimidine metabolism; UMP biosynthesis via de novo pathway; (S)-dihydroorotate from bicarbonate: step 1/3.</text>
</comment>
<keyword evidence="4 8" id="KW-0547">Nucleotide-binding</keyword>
<dbReference type="Gene3D" id="3.40.50.880">
    <property type="match status" value="1"/>
</dbReference>
<comment type="subunit">
    <text evidence="8">Composed of two chains; the small (or glutamine) chain promotes the hydrolysis of glutamine to ammonia, which is used by the large (or ammonia) chain to synthesize carbamoyl phosphate. Tetramer of heterodimers (alpha,beta)4.</text>
</comment>
<dbReference type="CDD" id="cd01744">
    <property type="entry name" value="GATase1_CPSase"/>
    <property type="match status" value="1"/>
</dbReference>
<dbReference type="PRINTS" id="PR00099">
    <property type="entry name" value="CPSGATASE"/>
</dbReference>
<dbReference type="HAMAP" id="MF_01209">
    <property type="entry name" value="CPSase_S_chain"/>
    <property type="match status" value="1"/>
</dbReference>
<comment type="function">
    <text evidence="8">Small subunit of the glutamine-dependent carbamoyl phosphate synthetase (CPSase). CPSase catalyzes the formation of carbamoyl phosphate from the ammonia moiety of glutamine, carbonate, and phosphate donated by ATP, constituting the first step of 2 biosynthetic pathways, one leading to arginine and/or urea and the other to pyrimidine nucleotides. The small subunit (glutamine amidotransferase) binds and cleaves glutamine to supply the large subunit with the substrate ammonia.</text>
</comment>
<feature type="region of interest" description="CPSase" evidence="8">
    <location>
        <begin position="1"/>
        <end position="171"/>
    </location>
</feature>
<accession>A0A1H9RPS3</accession>
<comment type="similarity">
    <text evidence="2 8">Belongs to the CarA family.</text>
</comment>
<dbReference type="PROSITE" id="PS51273">
    <property type="entry name" value="GATASE_TYPE_1"/>
    <property type="match status" value="1"/>
</dbReference>
<comment type="caution">
    <text evidence="10">The sequence shown here is derived from an EMBL/GenBank/DDBJ whole genome shotgun (WGS) entry which is preliminary data.</text>
</comment>
<dbReference type="SMART" id="SM01097">
    <property type="entry name" value="CPSase_sm_chain"/>
    <property type="match status" value="1"/>
</dbReference>
<dbReference type="SUPFAM" id="SSF52021">
    <property type="entry name" value="Carbamoyl phosphate synthetase, small subunit N-terminal domain"/>
    <property type="match status" value="1"/>
</dbReference>
<feature type="active site" evidence="8">
    <location>
        <position position="333"/>
    </location>
</feature>
<dbReference type="InterPro" id="IPR050472">
    <property type="entry name" value="Anth_synth/Amidotransfase"/>
</dbReference>
<dbReference type="GO" id="GO:0004088">
    <property type="term" value="F:carbamoyl-phosphate synthase (glutamine-hydrolyzing) activity"/>
    <property type="evidence" value="ECO:0007669"/>
    <property type="project" value="UniProtKB-UniRule"/>
</dbReference>
<dbReference type="InterPro" id="IPR006274">
    <property type="entry name" value="CarbamoylP_synth_ssu"/>
</dbReference>
<evidence type="ECO:0000256" key="6">
    <source>
        <dbReference type="ARBA" id="ARBA00022962"/>
    </source>
</evidence>
<evidence type="ECO:0000259" key="9">
    <source>
        <dbReference type="SMART" id="SM01097"/>
    </source>
</evidence>
<dbReference type="GO" id="GO:0004359">
    <property type="term" value="F:glutaminase activity"/>
    <property type="evidence" value="ECO:0007669"/>
    <property type="project" value="RHEA"/>
</dbReference>
<evidence type="ECO:0000256" key="5">
    <source>
        <dbReference type="ARBA" id="ARBA00022840"/>
    </source>
</evidence>
<dbReference type="OrthoDB" id="9804328at2"/>
<keyword evidence="3 8" id="KW-0436">Ligase</keyword>
<dbReference type="InterPro" id="IPR035686">
    <property type="entry name" value="CPSase_GATase1"/>
</dbReference>
<dbReference type="UniPathway" id="UPA00070">
    <property type="reaction ID" value="UER00115"/>
</dbReference>
<feature type="binding site" evidence="8">
    <location>
        <position position="247"/>
    </location>
    <ligand>
        <name>L-glutamine</name>
        <dbReference type="ChEBI" id="CHEBI:58359"/>
    </ligand>
</feature>
<feature type="binding site" evidence="8">
    <location>
        <position position="288"/>
    </location>
    <ligand>
        <name>L-glutamine</name>
        <dbReference type="ChEBI" id="CHEBI:58359"/>
    </ligand>
</feature>
<keyword evidence="11" id="KW-1185">Reference proteome</keyword>
<dbReference type="PANTHER" id="PTHR43418">
    <property type="entry name" value="MULTIFUNCTIONAL TRYPTOPHAN BIOSYNTHESIS PROTEIN-RELATED"/>
    <property type="match status" value="1"/>
</dbReference>
<dbReference type="NCBIfam" id="TIGR01368">
    <property type="entry name" value="CPSaseIIsmall"/>
    <property type="match status" value="1"/>
</dbReference>
<dbReference type="GO" id="GO:0005524">
    <property type="term" value="F:ATP binding"/>
    <property type="evidence" value="ECO:0007669"/>
    <property type="project" value="UniProtKB-UniRule"/>
</dbReference>
<feature type="active site" evidence="8">
    <location>
        <position position="331"/>
    </location>
</feature>
<keyword evidence="8" id="KW-0055">Arginine biosynthesis</keyword>
<evidence type="ECO:0000313" key="10">
    <source>
        <dbReference type="EMBL" id="SER74485.1"/>
    </source>
</evidence>
<dbReference type="EMBL" id="FOGV01000005">
    <property type="protein sequence ID" value="SER74485.1"/>
    <property type="molecule type" value="Genomic_DNA"/>
</dbReference>
<evidence type="ECO:0000313" key="11">
    <source>
        <dbReference type="Proteomes" id="UP000199318"/>
    </source>
</evidence>
<feature type="binding site" evidence="8">
    <location>
        <position position="290"/>
    </location>
    <ligand>
        <name>L-glutamine</name>
        <dbReference type="ChEBI" id="CHEBI:58359"/>
    </ligand>
</feature>
<dbReference type="PRINTS" id="PR00096">
    <property type="entry name" value="GATASE"/>
</dbReference>
<dbReference type="InterPro" id="IPR036480">
    <property type="entry name" value="CarbP_synth_ssu_N_sf"/>
</dbReference>
<dbReference type="Gene3D" id="3.50.30.20">
    <property type="entry name" value="Carbamoyl-phosphate synthase small subunit, N-terminal domain"/>
    <property type="match status" value="1"/>
</dbReference>
<proteinExistence type="inferred from homology"/>
<dbReference type="InterPro" id="IPR002474">
    <property type="entry name" value="CarbamoylP_synth_ssu_N"/>
</dbReference>
<comment type="catalytic activity">
    <reaction evidence="8">
        <text>L-glutamine + H2O = L-glutamate + NH4(+)</text>
        <dbReference type="Rhea" id="RHEA:15889"/>
        <dbReference type="ChEBI" id="CHEBI:15377"/>
        <dbReference type="ChEBI" id="CHEBI:28938"/>
        <dbReference type="ChEBI" id="CHEBI:29985"/>
        <dbReference type="ChEBI" id="CHEBI:58359"/>
    </reaction>
</comment>
<feature type="binding site" evidence="8">
    <location>
        <position position="221"/>
    </location>
    <ligand>
        <name>L-glutamine</name>
        <dbReference type="ChEBI" id="CHEBI:58359"/>
    </ligand>
</feature>
<dbReference type="SUPFAM" id="SSF52317">
    <property type="entry name" value="Class I glutamine amidotransferase-like"/>
    <property type="match status" value="1"/>
</dbReference>
<dbReference type="NCBIfam" id="NF009475">
    <property type="entry name" value="PRK12838.1"/>
    <property type="match status" value="1"/>
</dbReference>
<feature type="binding site" evidence="8">
    <location>
        <position position="250"/>
    </location>
    <ligand>
        <name>L-glutamine</name>
        <dbReference type="ChEBI" id="CHEBI:58359"/>
    </ligand>
</feature>
<evidence type="ECO:0000256" key="7">
    <source>
        <dbReference type="ARBA" id="ARBA00048816"/>
    </source>
</evidence>
<feature type="binding site" evidence="8">
    <location>
        <position position="219"/>
    </location>
    <ligand>
        <name>L-glutamine</name>
        <dbReference type="ChEBI" id="CHEBI:58359"/>
    </ligand>
</feature>
<gene>
    <name evidence="8" type="primary">carA</name>
    <name evidence="10" type="ORF">SAMN05444126_10538</name>
</gene>
<feature type="binding site" evidence="8">
    <location>
        <position position="291"/>
    </location>
    <ligand>
        <name>L-glutamine</name>
        <dbReference type="ChEBI" id="CHEBI:58359"/>
    </ligand>
</feature>
<dbReference type="Pfam" id="PF00117">
    <property type="entry name" value="GATase"/>
    <property type="match status" value="1"/>
</dbReference>
<dbReference type="AlphaFoldDB" id="A0A1H9RPS3"/>
<evidence type="ECO:0000256" key="4">
    <source>
        <dbReference type="ARBA" id="ARBA00022741"/>
    </source>
</evidence>
<reference evidence="11" key="1">
    <citation type="submission" date="2016-10" db="EMBL/GenBank/DDBJ databases">
        <authorList>
            <person name="de Groot N.N."/>
        </authorList>
    </citation>
    <scope>NUCLEOTIDE SEQUENCE [LARGE SCALE GENOMIC DNA]</scope>
    <source>
        <strain evidence="11">10nlg</strain>
    </source>
</reference>
<dbReference type="GO" id="GO:0006207">
    <property type="term" value="P:'de novo' pyrimidine nucleobase biosynthetic process"/>
    <property type="evidence" value="ECO:0007669"/>
    <property type="project" value="InterPro"/>
</dbReference>
<feature type="domain" description="Carbamoyl-phosphate synthase small subunit N-terminal" evidence="9">
    <location>
        <begin position="2"/>
        <end position="132"/>
    </location>
</feature>
<dbReference type="Proteomes" id="UP000199318">
    <property type="component" value="Unassembled WGS sequence"/>
</dbReference>
<keyword evidence="6 8" id="KW-0315">Glutamine amidotransferase</keyword>
<dbReference type="STRING" id="1464123.SAMN05444126_10538"/>
<evidence type="ECO:0000256" key="1">
    <source>
        <dbReference type="ARBA" id="ARBA00005077"/>
    </source>
</evidence>
<comment type="pathway">
    <text evidence="1 8">Amino-acid biosynthesis; L-arginine biosynthesis; carbamoyl phosphate from bicarbonate: step 1/1.</text>
</comment>
<evidence type="ECO:0000256" key="2">
    <source>
        <dbReference type="ARBA" id="ARBA00007800"/>
    </source>
</evidence>
<evidence type="ECO:0000256" key="8">
    <source>
        <dbReference type="HAMAP-Rule" id="MF_01209"/>
    </source>
</evidence>
<dbReference type="UniPathway" id="UPA00068">
    <property type="reaction ID" value="UER00171"/>
</dbReference>
<dbReference type="GO" id="GO:0044205">
    <property type="term" value="P:'de novo' UMP biosynthetic process"/>
    <property type="evidence" value="ECO:0007669"/>
    <property type="project" value="UniProtKB-UniRule"/>
</dbReference>
<dbReference type="RefSeq" id="WP_093072203.1">
    <property type="nucleotide sequence ID" value="NZ_FOGV01000005.1"/>
</dbReference>
<feature type="active site" description="Nucleophile" evidence="8">
    <location>
        <position position="246"/>
    </location>
</feature>
<keyword evidence="8" id="KW-0665">Pyrimidine biosynthesis</keyword>
<sequence length="365" mass="40251">MTMGYLVLETGDVFTGNWIGADTDISGELVFNTSMTGYQEMVTDPSYTGQILTFTYPLIGNYGWQKNDAESNQIQASAVIMNELCKEPNHAGAKSTFEDELIRQGIPGLEGVDTREIVMQIRRHGTVTAVLTKNPELVKPESLKKPPKDGRYVKQAAEVDHTSYDSADGPHIVLLDFGHKHSILNALLQQDAAVTVVPFDTPANEIHRLAPDGIVLSNGPGDPMELTPIFSDIKELSLTYPTLGICLGHQVTALAHGAKTKKMKFGHRGGNHPVKDIETGKVWMTSQNHGYEVEFNSINSDDFFFFLKNVNDGTVEGFKHKHLPMIGVQFHPEAHPGPNDTAYIFNQFIDTVNMGGHSLWESMEA</sequence>
<dbReference type="InterPro" id="IPR017926">
    <property type="entry name" value="GATASE"/>
</dbReference>
<feature type="binding site" evidence="8">
    <location>
        <position position="46"/>
    </location>
    <ligand>
        <name>L-glutamine</name>
        <dbReference type="ChEBI" id="CHEBI:58359"/>
    </ligand>
</feature>